<evidence type="ECO:0000313" key="3">
    <source>
        <dbReference type="Proteomes" id="UP001313282"/>
    </source>
</evidence>
<feature type="compositionally biased region" description="Basic and acidic residues" evidence="1">
    <location>
        <begin position="26"/>
        <end position="39"/>
    </location>
</feature>
<accession>A0AAN8N165</accession>
<protein>
    <submittedName>
        <fullName evidence="2">Uncharacterized protein</fullName>
    </submittedName>
</protein>
<keyword evidence="3" id="KW-1185">Reference proteome</keyword>
<gene>
    <name evidence="2" type="ORF">TWF718_001349</name>
</gene>
<comment type="caution">
    <text evidence="2">The sequence shown here is derived from an EMBL/GenBank/DDBJ whole genome shotgun (WGS) entry which is preliminary data.</text>
</comment>
<dbReference type="AlphaFoldDB" id="A0AAN8N165"/>
<evidence type="ECO:0000313" key="2">
    <source>
        <dbReference type="EMBL" id="KAK6357018.1"/>
    </source>
</evidence>
<dbReference type="Proteomes" id="UP001313282">
    <property type="component" value="Unassembled WGS sequence"/>
</dbReference>
<evidence type="ECO:0000256" key="1">
    <source>
        <dbReference type="SAM" id="MobiDB-lite"/>
    </source>
</evidence>
<sequence>MLSTFKQVRPFGDSDHSGEAATARTMEVKQRGMLERMEAEVEGEDGGVGEGEGEEEDGDDDEEGEEDVEDKATMAEGLMMAERLLAGLFRQSKTVSAVWRAGWRGDATTHSYHIISITTSSLSLAG</sequence>
<organism evidence="2 3">
    <name type="scientific">Orbilia javanica</name>
    <dbReference type="NCBI Taxonomy" id="47235"/>
    <lineage>
        <taxon>Eukaryota</taxon>
        <taxon>Fungi</taxon>
        <taxon>Dikarya</taxon>
        <taxon>Ascomycota</taxon>
        <taxon>Pezizomycotina</taxon>
        <taxon>Orbiliomycetes</taxon>
        <taxon>Orbiliales</taxon>
        <taxon>Orbiliaceae</taxon>
        <taxon>Orbilia</taxon>
    </lineage>
</organism>
<feature type="region of interest" description="Disordered" evidence="1">
    <location>
        <begin position="1"/>
        <end position="70"/>
    </location>
</feature>
<reference evidence="2 3" key="1">
    <citation type="submission" date="2019-10" db="EMBL/GenBank/DDBJ databases">
        <authorList>
            <person name="Palmer J.M."/>
        </authorList>
    </citation>
    <scope>NUCLEOTIDE SEQUENCE [LARGE SCALE GENOMIC DNA]</scope>
    <source>
        <strain evidence="2 3">TWF718</strain>
    </source>
</reference>
<name>A0AAN8N165_9PEZI</name>
<dbReference type="EMBL" id="JAVHNR010000001">
    <property type="protein sequence ID" value="KAK6357018.1"/>
    <property type="molecule type" value="Genomic_DNA"/>
</dbReference>
<proteinExistence type="predicted"/>
<feature type="compositionally biased region" description="Acidic residues" evidence="1">
    <location>
        <begin position="40"/>
        <end position="69"/>
    </location>
</feature>